<feature type="region of interest" description="Disordered" evidence="1">
    <location>
        <begin position="114"/>
        <end position="187"/>
    </location>
</feature>
<protein>
    <recommendedName>
        <fullName evidence="5">Lipoprotein</fullName>
    </recommendedName>
</protein>
<gene>
    <name evidence="3" type="ORF">SAMN05216199_1044</name>
</gene>
<dbReference type="EMBL" id="FOHB01000001">
    <property type="protein sequence ID" value="SER73907.1"/>
    <property type="molecule type" value="Genomic_DNA"/>
</dbReference>
<dbReference type="RefSeq" id="WP_143056116.1">
    <property type="nucleotide sequence ID" value="NZ_FOHB01000001.1"/>
</dbReference>
<accession>A0A1H9RMR9</accession>
<dbReference type="OrthoDB" id="3403621at2"/>
<reference evidence="4" key="1">
    <citation type="submission" date="2016-10" db="EMBL/GenBank/DDBJ databases">
        <authorList>
            <person name="Varghese N."/>
            <person name="Submissions S."/>
        </authorList>
    </citation>
    <scope>NUCLEOTIDE SEQUENCE [LARGE SCALE GENOMIC DNA]</scope>
    <source>
        <strain evidence="4">CGMCC 1.6963</strain>
    </source>
</reference>
<dbReference type="PROSITE" id="PS51257">
    <property type="entry name" value="PROKAR_LIPOPROTEIN"/>
    <property type="match status" value="1"/>
</dbReference>
<dbReference type="Proteomes" id="UP000199019">
    <property type="component" value="Unassembled WGS sequence"/>
</dbReference>
<keyword evidence="2" id="KW-0732">Signal</keyword>
<proteinExistence type="predicted"/>
<feature type="chain" id="PRO_5038772361" description="Lipoprotein" evidence="2">
    <location>
        <begin position="21"/>
        <end position="292"/>
    </location>
</feature>
<dbReference type="STRING" id="587636.SAMN05216199_1044"/>
<evidence type="ECO:0008006" key="5">
    <source>
        <dbReference type="Google" id="ProtNLM"/>
    </source>
</evidence>
<evidence type="ECO:0000256" key="2">
    <source>
        <dbReference type="SAM" id="SignalP"/>
    </source>
</evidence>
<evidence type="ECO:0000256" key="1">
    <source>
        <dbReference type="SAM" id="MobiDB-lite"/>
    </source>
</evidence>
<sequence length="292" mass="31207">MLRSRALPLLALVAVGGCSAAAGAPVPHDSATPRVTATPAIRSAHELRLPLDSYALTAEEDGLVSRAFSTLVADCAKRFDVETSIPAPKNASAVEMNIRRYGLVEGSPVEKYGYGLPPKTRTAADDKGDWNPTPQEDLALRGSADAATQPRDHHGAPLPVGGCLGETQRKLGGDPPLSPGAASLDSFKASENDPRVVKAMSAWAACMKTAGFSYTNPWQPNDEAWPEPAGANEIRTAQQDVACRQRSNLVGTWLAVESAYQERLIAQHSGQFDALEKWRDRRVSVARETLGL</sequence>
<name>A0A1H9RMR9_9MICO</name>
<evidence type="ECO:0000313" key="4">
    <source>
        <dbReference type="Proteomes" id="UP000199019"/>
    </source>
</evidence>
<evidence type="ECO:0000313" key="3">
    <source>
        <dbReference type="EMBL" id="SER73907.1"/>
    </source>
</evidence>
<keyword evidence="4" id="KW-1185">Reference proteome</keyword>
<feature type="signal peptide" evidence="2">
    <location>
        <begin position="1"/>
        <end position="20"/>
    </location>
</feature>
<organism evidence="3 4">
    <name type="scientific">Pedococcus cremeus</name>
    <dbReference type="NCBI Taxonomy" id="587636"/>
    <lineage>
        <taxon>Bacteria</taxon>
        <taxon>Bacillati</taxon>
        <taxon>Actinomycetota</taxon>
        <taxon>Actinomycetes</taxon>
        <taxon>Micrococcales</taxon>
        <taxon>Intrasporangiaceae</taxon>
        <taxon>Pedococcus</taxon>
    </lineage>
</organism>
<dbReference type="AlphaFoldDB" id="A0A1H9RMR9"/>